<dbReference type="CDD" id="cd00446">
    <property type="entry name" value="GrpE"/>
    <property type="match status" value="1"/>
</dbReference>
<comment type="similarity">
    <text evidence="2 10 12">Belongs to the GrpE family.</text>
</comment>
<evidence type="ECO:0000256" key="3">
    <source>
        <dbReference type="ARBA" id="ARBA00011738"/>
    </source>
</evidence>
<sequence>MHPDTVEVLDSSEDTVQVTEVEEENDNDSVAFPEQHIAQLEQQLAEVSEKANLYWDSLLRQKAEMENLQKRVNRDLENARKYALEKFVSELLAVKDSMEMGAEAATKPEADLTTLQEGLTLTLRMLNTTLEKFGVQEINPHDQKFDPQWHEAMAMQPIPNVEAGTIVFVHQKGYQLNDRLIRPARVVVAKAIE</sequence>
<dbReference type="FunFam" id="2.30.22.10:FF:000001">
    <property type="entry name" value="Protein GrpE"/>
    <property type="match status" value="1"/>
</dbReference>
<dbReference type="PANTHER" id="PTHR21237:SF23">
    <property type="entry name" value="GRPE PROTEIN HOMOLOG, MITOCHONDRIAL"/>
    <property type="match status" value="1"/>
</dbReference>
<evidence type="ECO:0000256" key="12">
    <source>
        <dbReference type="RuleBase" id="RU004478"/>
    </source>
</evidence>
<evidence type="ECO:0000256" key="5">
    <source>
        <dbReference type="ARBA" id="ARBA00023016"/>
    </source>
</evidence>
<evidence type="ECO:0000313" key="14">
    <source>
        <dbReference type="EMBL" id="OUD14675.1"/>
    </source>
</evidence>
<dbReference type="GO" id="GO:0005829">
    <property type="term" value="C:cytosol"/>
    <property type="evidence" value="ECO:0007669"/>
    <property type="project" value="TreeGrafter"/>
</dbReference>
<dbReference type="GO" id="GO:0042803">
    <property type="term" value="F:protein homodimerization activity"/>
    <property type="evidence" value="ECO:0007669"/>
    <property type="project" value="InterPro"/>
</dbReference>
<dbReference type="SUPFAM" id="SSF51064">
    <property type="entry name" value="Head domain of nucleotide exchange factor GrpE"/>
    <property type="match status" value="1"/>
</dbReference>
<dbReference type="Pfam" id="PF01025">
    <property type="entry name" value="GrpE"/>
    <property type="match status" value="1"/>
</dbReference>
<protein>
    <recommendedName>
        <fullName evidence="8 10">Protein GrpE</fullName>
    </recommendedName>
    <alternativeName>
        <fullName evidence="9 10">HSP-70 cofactor</fullName>
    </alternativeName>
</protein>
<evidence type="ECO:0000313" key="15">
    <source>
        <dbReference type="Proteomes" id="UP000194798"/>
    </source>
</evidence>
<dbReference type="AlphaFoldDB" id="A0A251X9R5"/>
<reference evidence="14 15" key="1">
    <citation type="submission" date="2016-12" db="EMBL/GenBank/DDBJ databases">
        <title>Thioflexothrix psekupsii D3 genome sequencing and assembly.</title>
        <authorList>
            <person name="Fomenkov A."/>
            <person name="Vincze T."/>
            <person name="Grabovich M."/>
            <person name="Anton B.P."/>
            <person name="Dubinina G."/>
            <person name="Orlova M."/>
            <person name="Belousova E."/>
            <person name="Roberts R.J."/>
        </authorList>
    </citation>
    <scope>NUCLEOTIDE SEQUENCE [LARGE SCALE GENOMIC DNA]</scope>
    <source>
        <strain evidence="14">D3</strain>
    </source>
</reference>
<evidence type="ECO:0000256" key="7">
    <source>
        <dbReference type="ARBA" id="ARBA00053401"/>
    </source>
</evidence>
<comment type="subcellular location">
    <subcellularLocation>
        <location evidence="1 10">Cytoplasm</location>
    </subcellularLocation>
</comment>
<keyword evidence="13" id="KW-0175">Coiled coil</keyword>
<keyword evidence="4 10" id="KW-0963">Cytoplasm</keyword>
<comment type="subunit">
    <text evidence="3 10">Homodimer.</text>
</comment>
<dbReference type="Gene3D" id="2.30.22.10">
    <property type="entry name" value="Head domain of nucleotide exchange factor GrpE"/>
    <property type="match status" value="1"/>
</dbReference>
<dbReference type="Gene3D" id="3.90.20.20">
    <property type="match status" value="1"/>
</dbReference>
<dbReference type="GO" id="GO:0006457">
    <property type="term" value="P:protein folding"/>
    <property type="evidence" value="ECO:0007669"/>
    <property type="project" value="InterPro"/>
</dbReference>
<dbReference type="NCBIfam" id="NF010748">
    <property type="entry name" value="PRK14150.1"/>
    <property type="match status" value="1"/>
</dbReference>
<evidence type="ECO:0000256" key="13">
    <source>
        <dbReference type="SAM" id="Coils"/>
    </source>
</evidence>
<dbReference type="PRINTS" id="PR00773">
    <property type="entry name" value="GRPEPROTEIN"/>
</dbReference>
<name>A0A251X9R5_9GAMM</name>
<dbReference type="Proteomes" id="UP000194798">
    <property type="component" value="Unassembled WGS sequence"/>
</dbReference>
<comment type="function">
    <text evidence="7 10 11">Participates actively in the response to hyperosmotic and heat shock by preventing the aggregation of stress-denatured proteins, in association with DnaK and GrpE. It is the nucleotide exchange factor for DnaK and may function as a thermosensor. Unfolded proteins bind initially to DnaJ; upon interaction with the DnaJ-bound protein, DnaK hydrolyzes its bound ATP, resulting in the formation of a stable complex. GrpE releases ADP from DnaK; ATP binding to DnaK triggers the release of the substrate protein, thus completing the reaction cycle. Several rounds of ATP-dependent interactions between DnaJ, DnaK and GrpE are required for fully efficient folding.</text>
</comment>
<dbReference type="InterPro" id="IPR009012">
    <property type="entry name" value="GrpE_head"/>
</dbReference>
<evidence type="ECO:0000256" key="10">
    <source>
        <dbReference type="HAMAP-Rule" id="MF_01151"/>
    </source>
</evidence>
<dbReference type="GO" id="GO:0000774">
    <property type="term" value="F:adenyl-nucleotide exchange factor activity"/>
    <property type="evidence" value="ECO:0007669"/>
    <property type="project" value="InterPro"/>
</dbReference>
<dbReference type="HAMAP" id="MF_01151">
    <property type="entry name" value="GrpE"/>
    <property type="match status" value="1"/>
</dbReference>
<evidence type="ECO:0000256" key="2">
    <source>
        <dbReference type="ARBA" id="ARBA00009054"/>
    </source>
</evidence>
<evidence type="ECO:0000256" key="9">
    <source>
        <dbReference type="ARBA" id="ARBA00076414"/>
    </source>
</evidence>
<keyword evidence="15" id="KW-1185">Reference proteome</keyword>
<dbReference type="InterPro" id="IPR013805">
    <property type="entry name" value="GrpE_CC"/>
</dbReference>
<evidence type="ECO:0000256" key="4">
    <source>
        <dbReference type="ARBA" id="ARBA00022490"/>
    </source>
</evidence>
<keyword evidence="6 10" id="KW-0143">Chaperone</keyword>
<feature type="coiled-coil region" evidence="13">
    <location>
        <begin position="58"/>
        <end position="85"/>
    </location>
</feature>
<evidence type="ECO:0000256" key="11">
    <source>
        <dbReference type="RuleBase" id="RU000639"/>
    </source>
</evidence>
<dbReference type="GO" id="GO:0051087">
    <property type="term" value="F:protein-folding chaperone binding"/>
    <property type="evidence" value="ECO:0007669"/>
    <property type="project" value="InterPro"/>
</dbReference>
<evidence type="ECO:0000256" key="8">
    <source>
        <dbReference type="ARBA" id="ARBA00072274"/>
    </source>
</evidence>
<organism evidence="14 15">
    <name type="scientific">Thioflexithrix psekupsensis</name>
    <dbReference type="NCBI Taxonomy" id="1570016"/>
    <lineage>
        <taxon>Bacteria</taxon>
        <taxon>Pseudomonadati</taxon>
        <taxon>Pseudomonadota</taxon>
        <taxon>Gammaproteobacteria</taxon>
        <taxon>Thiotrichales</taxon>
        <taxon>Thioflexithrix</taxon>
    </lineage>
</organism>
<dbReference type="SUPFAM" id="SSF58014">
    <property type="entry name" value="Coiled-coil domain of nucleotide exchange factor GrpE"/>
    <property type="match status" value="1"/>
</dbReference>
<proteinExistence type="inferred from homology"/>
<comment type="caution">
    <text evidence="14">The sequence shown here is derived from an EMBL/GenBank/DDBJ whole genome shotgun (WGS) entry which is preliminary data.</text>
</comment>
<accession>A0A251X9R5</accession>
<evidence type="ECO:0000256" key="6">
    <source>
        <dbReference type="ARBA" id="ARBA00023186"/>
    </source>
</evidence>
<keyword evidence="5 10" id="KW-0346">Stress response</keyword>
<gene>
    <name evidence="10" type="primary">grpE</name>
    <name evidence="14" type="ORF">TPSD3_08825</name>
</gene>
<dbReference type="InterPro" id="IPR000740">
    <property type="entry name" value="GrpE"/>
</dbReference>
<evidence type="ECO:0000256" key="1">
    <source>
        <dbReference type="ARBA" id="ARBA00004496"/>
    </source>
</evidence>
<dbReference type="GO" id="GO:0051082">
    <property type="term" value="F:unfolded protein binding"/>
    <property type="evidence" value="ECO:0007669"/>
    <property type="project" value="TreeGrafter"/>
</dbReference>
<dbReference type="EMBL" id="MSLT01000012">
    <property type="protein sequence ID" value="OUD14675.1"/>
    <property type="molecule type" value="Genomic_DNA"/>
</dbReference>
<dbReference type="PANTHER" id="PTHR21237">
    <property type="entry name" value="GRPE PROTEIN"/>
    <property type="match status" value="1"/>
</dbReference>
<dbReference type="PROSITE" id="PS01071">
    <property type="entry name" value="GRPE"/>
    <property type="match status" value="1"/>
</dbReference>